<reference evidence="1 2" key="1">
    <citation type="submission" date="2010-05" db="EMBL/GenBank/DDBJ databases">
        <title>The Genome Sequence of Thecamonas trahens ATCC 50062.</title>
        <authorList>
            <consortium name="The Broad Institute Genome Sequencing Platform"/>
            <person name="Russ C."/>
            <person name="Cuomo C."/>
            <person name="Shea T."/>
            <person name="Young S.K."/>
            <person name="Zeng Q."/>
            <person name="Koehrsen M."/>
            <person name="Haas B."/>
            <person name="Borodovsky M."/>
            <person name="Guigo R."/>
            <person name="Alvarado L."/>
            <person name="Berlin A."/>
            <person name="Bochicchio J."/>
            <person name="Borenstein D."/>
            <person name="Chapman S."/>
            <person name="Chen Z."/>
            <person name="Freedman E."/>
            <person name="Gellesch M."/>
            <person name="Goldberg J."/>
            <person name="Griggs A."/>
            <person name="Gujja S."/>
            <person name="Heilman E."/>
            <person name="Heiman D."/>
            <person name="Hepburn T."/>
            <person name="Howarth C."/>
            <person name="Jen D."/>
            <person name="Larson L."/>
            <person name="Mehta T."/>
            <person name="Park D."/>
            <person name="Pearson M."/>
            <person name="Roberts A."/>
            <person name="Saif S."/>
            <person name="Shenoy N."/>
            <person name="Sisk P."/>
            <person name="Stolte C."/>
            <person name="Sykes S."/>
            <person name="Thomson T."/>
            <person name="Walk T."/>
            <person name="White J."/>
            <person name="Yandava C."/>
            <person name="Burger G."/>
            <person name="Gray M.W."/>
            <person name="Holland P.W.H."/>
            <person name="King N."/>
            <person name="Lang F.B.F."/>
            <person name="Roger A.J."/>
            <person name="Ruiz-Trillo I."/>
            <person name="Lander E."/>
            <person name="Nusbaum C."/>
        </authorList>
    </citation>
    <scope>NUCLEOTIDE SEQUENCE [LARGE SCALE GENOMIC DNA]</scope>
    <source>
        <strain evidence="1 2">ATCC 50062</strain>
    </source>
</reference>
<protein>
    <submittedName>
        <fullName evidence="1">Uncharacterized protein</fullName>
    </submittedName>
</protein>
<sequence>MFTNTHSINVSVVRGATNPARRIGKSVYPLTDKENRAIARNSMKEAFAQSSDANGFITVSGIRDAMESTICINVSAALADSFDLATAAACVHAAFATRNRSIPAAANTTACRSNSKRRRKRERFDAFGVVDALIFVSMYFDRIRRAASNRVGYRLRRGPRPANMGARSAHQHILGDFNPLDYLC</sequence>
<keyword evidence="2" id="KW-1185">Reference proteome</keyword>
<proteinExistence type="predicted"/>
<accession>A0A0L0DDR1</accession>
<dbReference type="Proteomes" id="UP000054408">
    <property type="component" value="Unassembled WGS sequence"/>
</dbReference>
<dbReference type="GeneID" id="25565918"/>
<dbReference type="EMBL" id="GL349461">
    <property type="protein sequence ID" value="KNC50360.1"/>
    <property type="molecule type" value="Genomic_DNA"/>
</dbReference>
<evidence type="ECO:0000313" key="1">
    <source>
        <dbReference type="EMBL" id="KNC50360.1"/>
    </source>
</evidence>
<evidence type="ECO:0000313" key="2">
    <source>
        <dbReference type="Proteomes" id="UP000054408"/>
    </source>
</evidence>
<dbReference type="RefSeq" id="XP_013756902.1">
    <property type="nucleotide sequence ID" value="XM_013901448.1"/>
</dbReference>
<dbReference type="AlphaFoldDB" id="A0A0L0DDR1"/>
<name>A0A0L0DDR1_THETB</name>
<organism evidence="1 2">
    <name type="scientific">Thecamonas trahens ATCC 50062</name>
    <dbReference type="NCBI Taxonomy" id="461836"/>
    <lineage>
        <taxon>Eukaryota</taxon>
        <taxon>Apusozoa</taxon>
        <taxon>Apusomonadida</taxon>
        <taxon>Apusomonadidae</taxon>
        <taxon>Thecamonas</taxon>
    </lineage>
</organism>
<gene>
    <name evidence="1" type="ORF">AMSG_06847</name>
</gene>